<dbReference type="SUPFAM" id="SSF51735">
    <property type="entry name" value="NAD(P)-binding Rossmann-fold domains"/>
    <property type="match status" value="1"/>
</dbReference>
<name>A0A0D6Z629_9BACI</name>
<dbReference type="PANTHER" id="PTHR43658">
    <property type="entry name" value="SHORT-CHAIN DEHYDROGENASE/REDUCTASE"/>
    <property type="match status" value="1"/>
</dbReference>
<dbReference type="InterPro" id="IPR036291">
    <property type="entry name" value="NAD(P)-bd_dom_sf"/>
</dbReference>
<keyword evidence="6" id="KW-1185">Reference proteome</keyword>
<dbReference type="PATRIC" id="fig|285983.3.peg.2247"/>
<sequence length="256" mass="27189">MDLKGKVAVVTGGASGLGLATVERLAEKGAKVVIFDLNEENAKEAAERLGNNVTYAVVNVTDEDSVQNGIDVAIKTFGAIHICVNCAGVGTPGKTIGKKGVLPLEKYKQVIDINLIGTFNVLRLSANRMKDNEPITDSGERGVIINTASVAAFDGQMGQAAYGASKAGVVGMTLPVSRDLSQYGIRVNTIAPGLFMTPMANTLSEKVIQKLSESVEFPKRLGQPSEFAELATFLMENEYLNGEVIRLDGGIRMSPR</sequence>
<feature type="domain" description="Ketoreductase" evidence="4">
    <location>
        <begin position="6"/>
        <end position="193"/>
    </location>
</feature>
<evidence type="ECO:0000256" key="2">
    <source>
        <dbReference type="ARBA" id="ARBA00023002"/>
    </source>
</evidence>
<gene>
    <name evidence="5" type="ORF">UB32_15885</name>
</gene>
<dbReference type="InterPro" id="IPR020904">
    <property type="entry name" value="Sc_DH/Rdtase_CS"/>
</dbReference>
<protein>
    <submittedName>
        <fullName evidence="5">3-hydroxy-2-methylbutyryl-CoA dehydrogenase</fullName>
    </submittedName>
</protein>
<dbReference type="FunFam" id="3.40.50.720:FF:000215">
    <property type="entry name" value="3-hydroxyacyl-CoA dehydrogenase type-2"/>
    <property type="match status" value="1"/>
</dbReference>
<evidence type="ECO:0000259" key="4">
    <source>
        <dbReference type="SMART" id="SM00822"/>
    </source>
</evidence>
<dbReference type="PROSITE" id="PS00061">
    <property type="entry name" value="ADH_SHORT"/>
    <property type="match status" value="1"/>
</dbReference>
<dbReference type="CDD" id="cd05371">
    <property type="entry name" value="HSD10-like_SDR_c"/>
    <property type="match status" value="1"/>
</dbReference>
<dbReference type="PANTHER" id="PTHR43658:SF8">
    <property type="entry name" value="17-BETA-HYDROXYSTEROID DEHYDROGENASE 14-RELATED"/>
    <property type="match status" value="1"/>
</dbReference>
<dbReference type="Pfam" id="PF00106">
    <property type="entry name" value="adh_short"/>
    <property type="match status" value="1"/>
</dbReference>
<comment type="similarity">
    <text evidence="1 3">Belongs to the short-chain dehydrogenases/reductases (SDR) family.</text>
</comment>
<reference evidence="5 6" key="1">
    <citation type="submission" date="2015-01" db="EMBL/GenBank/DDBJ databases">
        <title>Draft genome sequences of the supercritical CO2 tolerant bacteria Bacillus subterraneus MITOT1 and Bacillus cereus MIT0214.</title>
        <authorList>
            <person name="Peet K.C."/>
            <person name="Thompson J.R."/>
        </authorList>
    </citation>
    <scope>NUCLEOTIDE SEQUENCE [LARGE SCALE GENOMIC DNA]</scope>
    <source>
        <strain evidence="5 6">MITOT1</strain>
    </source>
</reference>
<organism evidence="5 6">
    <name type="scientific">Mesobacillus subterraneus</name>
    <dbReference type="NCBI Taxonomy" id="285983"/>
    <lineage>
        <taxon>Bacteria</taxon>
        <taxon>Bacillati</taxon>
        <taxon>Bacillota</taxon>
        <taxon>Bacilli</taxon>
        <taxon>Bacillales</taxon>
        <taxon>Bacillaceae</taxon>
        <taxon>Mesobacillus</taxon>
    </lineage>
</organism>
<dbReference type="PRINTS" id="PR00080">
    <property type="entry name" value="SDRFAMILY"/>
</dbReference>
<keyword evidence="2" id="KW-0560">Oxidoreductase</keyword>
<dbReference type="RefSeq" id="WP_044395474.1">
    <property type="nucleotide sequence ID" value="NZ_JXIQ01000133.1"/>
</dbReference>
<dbReference type="EMBL" id="JXIQ01000133">
    <property type="protein sequence ID" value="KIY21042.1"/>
    <property type="molecule type" value="Genomic_DNA"/>
</dbReference>
<dbReference type="Gene3D" id="3.40.50.720">
    <property type="entry name" value="NAD(P)-binding Rossmann-like Domain"/>
    <property type="match status" value="1"/>
</dbReference>
<dbReference type="Proteomes" id="UP000032512">
    <property type="component" value="Unassembled WGS sequence"/>
</dbReference>
<dbReference type="SMART" id="SM00822">
    <property type="entry name" value="PKS_KR"/>
    <property type="match status" value="1"/>
</dbReference>
<evidence type="ECO:0000256" key="1">
    <source>
        <dbReference type="ARBA" id="ARBA00006484"/>
    </source>
</evidence>
<dbReference type="GO" id="GO:0016491">
    <property type="term" value="F:oxidoreductase activity"/>
    <property type="evidence" value="ECO:0007669"/>
    <property type="project" value="UniProtKB-KW"/>
</dbReference>
<dbReference type="AlphaFoldDB" id="A0A0D6Z629"/>
<dbReference type="OrthoDB" id="9794138at2"/>
<dbReference type="InterPro" id="IPR057326">
    <property type="entry name" value="KR_dom"/>
</dbReference>
<evidence type="ECO:0000313" key="5">
    <source>
        <dbReference type="EMBL" id="KIY21042.1"/>
    </source>
</evidence>
<accession>A0A0D6Z629</accession>
<comment type="caution">
    <text evidence="5">The sequence shown here is derived from an EMBL/GenBank/DDBJ whole genome shotgun (WGS) entry which is preliminary data.</text>
</comment>
<proteinExistence type="inferred from homology"/>
<evidence type="ECO:0000256" key="3">
    <source>
        <dbReference type="RuleBase" id="RU000363"/>
    </source>
</evidence>
<dbReference type="PRINTS" id="PR00081">
    <property type="entry name" value="GDHRDH"/>
</dbReference>
<evidence type="ECO:0000313" key="6">
    <source>
        <dbReference type="Proteomes" id="UP000032512"/>
    </source>
</evidence>
<dbReference type="InterPro" id="IPR002347">
    <property type="entry name" value="SDR_fam"/>
</dbReference>